<evidence type="ECO:0000256" key="10">
    <source>
        <dbReference type="RuleBase" id="RU366046"/>
    </source>
</evidence>
<dbReference type="OrthoDB" id="9801785at2"/>
<dbReference type="EMBL" id="JNVC02000001">
    <property type="protein sequence ID" value="KEZ54478.1"/>
    <property type="molecule type" value="Genomic_DNA"/>
</dbReference>
<evidence type="ECO:0000259" key="11">
    <source>
        <dbReference type="Pfam" id="PF01370"/>
    </source>
</evidence>
<comment type="pathway">
    <text evidence="3 10">Carbohydrate metabolism; galactose metabolism.</text>
</comment>
<keyword evidence="8" id="KW-0299">Galactose metabolism</keyword>
<dbReference type="EC" id="5.1.3.2" evidence="5 10"/>
<evidence type="ECO:0000256" key="8">
    <source>
        <dbReference type="ARBA" id="ARBA00023144"/>
    </source>
</evidence>
<feature type="domain" description="NAD-dependent epimerase/dehydratase" evidence="11">
    <location>
        <begin position="3"/>
        <end position="261"/>
    </location>
</feature>
<dbReference type="PANTHER" id="PTHR43725:SF47">
    <property type="entry name" value="UDP-GLUCOSE 4-EPIMERASE"/>
    <property type="match status" value="1"/>
</dbReference>
<gene>
    <name evidence="12" type="ORF">GS18_0206120</name>
</gene>
<keyword evidence="13" id="KW-1185">Reference proteome</keyword>
<evidence type="ECO:0000256" key="6">
    <source>
        <dbReference type="ARBA" id="ARBA00018569"/>
    </source>
</evidence>
<organism evidence="12 13">
    <name type="scientific">Metabacillus indicus</name>
    <name type="common">Bacillus indicus</name>
    <dbReference type="NCBI Taxonomy" id="246786"/>
    <lineage>
        <taxon>Bacteria</taxon>
        <taxon>Bacillati</taxon>
        <taxon>Bacillota</taxon>
        <taxon>Bacilli</taxon>
        <taxon>Bacillales</taxon>
        <taxon>Bacillaceae</taxon>
        <taxon>Metabacillus</taxon>
    </lineage>
</organism>
<comment type="subunit">
    <text evidence="10">Homodimer.</text>
</comment>
<dbReference type="Pfam" id="PF01370">
    <property type="entry name" value="Epimerase"/>
    <property type="match status" value="1"/>
</dbReference>
<dbReference type="RefSeq" id="WP_029280912.1">
    <property type="nucleotide sequence ID" value="NZ_JNVC02000001.1"/>
</dbReference>
<name>A0A084H4G6_METID</name>
<evidence type="ECO:0000256" key="9">
    <source>
        <dbReference type="ARBA" id="ARBA00023235"/>
    </source>
</evidence>
<dbReference type="CDD" id="cd05247">
    <property type="entry name" value="UDP_G4E_1_SDR_e"/>
    <property type="match status" value="1"/>
</dbReference>
<dbReference type="NCBIfam" id="TIGR01179">
    <property type="entry name" value="galE"/>
    <property type="match status" value="1"/>
</dbReference>
<accession>A0A084H4G6</accession>
<evidence type="ECO:0000313" key="13">
    <source>
        <dbReference type="Proteomes" id="UP000028549"/>
    </source>
</evidence>
<dbReference type="STRING" id="246786.GS18_0206120"/>
<comment type="caution">
    <text evidence="12">The sequence shown here is derived from an EMBL/GenBank/DDBJ whole genome shotgun (WGS) entry which is preliminary data.</text>
</comment>
<protein>
    <recommendedName>
        <fullName evidence="6 10">UDP-glucose 4-epimerase</fullName>
        <ecNumber evidence="5 10">5.1.3.2</ecNumber>
    </recommendedName>
</protein>
<evidence type="ECO:0000256" key="4">
    <source>
        <dbReference type="ARBA" id="ARBA00007637"/>
    </source>
</evidence>
<evidence type="ECO:0000313" key="12">
    <source>
        <dbReference type="EMBL" id="KEZ54478.1"/>
    </source>
</evidence>
<dbReference type="GO" id="GO:0003978">
    <property type="term" value="F:UDP-glucose 4-epimerase activity"/>
    <property type="evidence" value="ECO:0007669"/>
    <property type="project" value="UniProtKB-UniRule"/>
</dbReference>
<keyword evidence="9 10" id="KW-0413">Isomerase</keyword>
<dbReference type="InterPro" id="IPR001509">
    <property type="entry name" value="Epimerase_deHydtase"/>
</dbReference>
<dbReference type="GO" id="GO:0006012">
    <property type="term" value="P:galactose metabolic process"/>
    <property type="evidence" value="ECO:0007669"/>
    <property type="project" value="UniProtKB-UniPathway"/>
</dbReference>
<dbReference type="Proteomes" id="UP000028549">
    <property type="component" value="Unassembled WGS sequence"/>
</dbReference>
<dbReference type="UniPathway" id="UPA00214"/>
<evidence type="ECO:0000256" key="3">
    <source>
        <dbReference type="ARBA" id="ARBA00004947"/>
    </source>
</evidence>
<dbReference type="InterPro" id="IPR036291">
    <property type="entry name" value="NAD(P)-bd_dom_sf"/>
</dbReference>
<evidence type="ECO:0000256" key="2">
    <source>
        <dbReference type="ARBA" id="ARBA00001911"/>
    </source>
</evidence>
<dbReference type="PANTHER" id="PTHR43725">
    <property type="entry name" value="UDP-GLUCOSE 4-EPIMERASE"/>
    <property type="match status" value="1"/>
</dbReference>
<evidence type="ECO:0000256" key="1">
    <source>
        <dbReference type="ARBA" id="ARBA00000083"/>
    </source>
</evidence>
<comment type="similarity">
    <text evidence="4 10">Belongs to the NAD(P)-dependent epimerase/dehydratase family.</text>
</comment>
<dbReference type="SUPFAM" id="SSF51735">
    <property type="entry name" value="NAD(P)-binding Rossmann-fold domains"/>
    <property type="match status" value="1"/>
</dbReference>
<evidence type="ECO:0000256" key="5">
    <source>
        <dbReference type="ARBA" id="ARBA00013189"/>
    </source>
</evidence>
<keyword evidence="10" id="KW-0119">Carbohydrate metabolism</keyword>
<dbReference type="GO" id="GO:0005829">
    <property type="term" value="C:cytosol"/>
    <property type="evidence" value="ECO:0007669"/>
    <property type="project" value="TreeGrafter"/>
</dbReference>
<dbReference type="NCBIfam" id="NF007956">
    <property type="entry name" value="PRK10675.1"/>
    <property type="match status" value="1"/>
</dbReference>
<dbReference type="Gene3D" id="3.40.50.720">
    <property type="entry name" value="NAD(P)-binding Rossmann-like Domain"/>
    <property type="match status" value="1"/>
</dbReference>
<dbReference type="InterPro" id="IPR005886">
    <property type="entry name" value="UDP_G4E"/>
</dbReference>
<proteinExistence type="inferred from homology"/>
<comment type="catalytic activity">
    <reaction evidence="1 10">
        <text>UDP-alpha-D-glucose = UDP-alpha-D-galactose</text>
        <dbReference type="Rhea" id="RHEA:22168"/>
        <dbReference type="ChEBI" id="CHEBI:58885"/>
        <dbReference type="ChEBI" id="CHEBI:66914"/>
        <dbReference type="EC" id="5.1.3.2"/>
    </reaction>
</comment>
<comment type="cofactor">
    <cofactor evidence="2 10">
        <name>NAD(+)</name>
        <dbReference type="ChEBI" id="CHEBI:57540"/>
    </cofactor>
</comment>
<evidence type="ECO:0000256" key="7">
    <source>
        <dbReference type="ARBA" id="ARBA00023027"/>
    </source>
</evidence>
<dbReference type="AlphaFoldDB" id="A0A084H4G6"/>
<sequence length="344" mass="38062">MKILITGGAGYIGSHICVELLQEGFEIVVADNFSNSHPEALDRVQKITGKYFPVYNCDLTIKSELELVFSEQSINAVIHLAGLKAVGESVTVPLKYYQNNLISTLNLCEVMNTYNVCSLVFSSSATVYGANENAPLTEELPLQATNPYGRTKLMAEEILKDLQASNEKWSISILRYFNPVGAHSSGLIGEDPNGMPNNLVPYISQVAIGKLQEVKIFGNDYHTHDGTGIRDYIHVVDLAQGHVKALQKTLAAHGVHCYNLGTGNGFSVLEVVSQFQEVAKKQIPFSITERRKGDIAVSFADPAKAEIELKWKASKSLKEMLEDTWRWQVNNPQGYKYPVKTIHS</sequence>
<reference evidence="12 13" key="1">
    <citation type="journal article" date="2005" name="Int. J. Syst. Evol. Microbiol.">
        <title>Bacillus cibi sp. nov., isolated from jeotgal, a traditional Korean fermented seafood.</title>
        <authorList>
            <person name="Yoon J.H."/>
            <person name="Lee C.H."/>
            <person name="Oh T.K."/>
        </authorList>
    </citation>
    <scope>NUCLEOTIDE SEQUENCE [LARGE SCALE GENOMIC DNA]</scope>
    <source>
        <strain evidence="12 13">DSM 16189</strain>
    </source>
</reference>
<dbReference type="Gene3D" id="3.90.25.10">
    <property type="entry name" value="UDP-galactose 4-epimerase, domain 1"/>
    <property type="match status" value="1"/>
</dbReference>
<keyword evidence="7 10" id="KW-0520">NAD</keyword>